<dbReference type="AlphaFoldDB" id="A0A1I7ZX09"/>
<name>A0A1I7ZX09_9BILA</name>
<dbReference type="Proteomes" id="UP000095287">
    <property type="component" value="Unplaced"/>
</dbReference>
<accession>A0A1I7ZX09</accession>
<protein>
    <submittedName>
        <fullName evidence="2">Ras-associating domain-containing protein</fullName>
    </submittedName>
</protein>
<dbReference type="WBParaSite" id="L893_g3075.t1">
    <property type="protein sequence ID" value="L893_g3075.t1"/>
    <property type="gene ID" value="L893_g3075"/>
</dbReference>
<reference evidence="2" key="1">
    <citation type="submission" date="2016-11" db="UniProtKB">
        <authorList>
            <consortium name="WormBaseParasite"/>
        </authorList>
    </citation>
    <scope>IDENTIFICATION</scope>
</reference>
<evidence type="ECO:0000313" key="1">
    <source>
        <dbReference type="Proteomes" id="UP000095287"/>
    </source>
</evidence>
<proteinExistence type="predicted"/>
<sequence length="139" mass="15764">MDAVPWLFIESVCLCLDRQSLRKSCEILSWWGNVSSATIKKLYTLHVFVGEHEGKLYAAARSTVDEDVPLENPAYTRSAGKTRPEVQALRQKSQDSDVVLRQVLLDKGSRRGRIYWPSKGSNLNLNLNNECSHVSEWTV</sequence>
<organism evidence="1 2">
    <name type="scientific">Steinernema glaseri</name>
    <dbReference type="NCBI Taxonomy" id="37863"/>
    <lineage>
        <taxon>Eukaryota</taxon>
        <taxon>Metazoa</taxon>
        <taxon>Ecdysozoa</taxon>
        <taxon>Nematoda</taxon>
        <taxon>Chromadorea</taxon>
        <taxon>Rhabditida</taxon>
        <taxon>Tylenchina</taxon>
        <taxon>Panagrolaimomorpha</taxon>
        <taxon>Strongyloidoidea</taxon>
        <taxon>Steinernematidae</taxon>
        <taxon>Steinernema</taxon>
    </lineage>
</organism>
<keyword evidence="1" id="KW-1185">Reference proteome</keyword>
<evidence type="ECO:0000313" key="2">
    <source>
        <dbReference type="WBParaSite" id="L893_g3075.t1"/>
    </source>
</evidence>